<evidence type="ECO:0000256" key="2">
    <source>
        <dbReference type="ARBA" id="ARBA00022801"/>
    </source>
</evidence>
<dbReference type="EMBL" id="WAJR01000025">
    <property type="protein sequence ID" value="KAB1638008.1"/>
    <property type="molecule type" value="Genomic_DNA"/>
</dbReference>
<feature type="compositionally biased region" description="Acidic residues" evidence="4">
    <location>
        <begin position="315"/>
        <end position="325"/>
    </location>
</feature>
<dbReference type="AlphaFoldDB" id="A0A6N6NJZ5"/>
<keyword evidence="1" id="KW-0547">Nucleotide-binding</keyword>
<protein>
    <submittedName>
        <fullName evidence="6">5-oxoprolinase subunit PxpB</fullName>
        <ecNumber evidence="6">3.5.2.9</ecNumber>
    </submittedName>
</protein>
<dbReference type="SMART" id="SM00796">
    <property type="entry name" value="AHS1"/>
    <property type="match status" value="1"/>
</dbReference>
<feature type="domain" description="Carboxyltransferase" evidence="5">
    <location>
        <begin position="4"/>
        <end position="205"/>
    </location>
</feature>
<evidence type="ECO:0000256" key="4">
    <source>
        <dbReference type="SAM" id="MobiDB-lite"/>
    </source>
</evidence>
<evidence type="ECO:0000313" key="7">
    <source>
        <dbReference type="Proteomes" id="UP000468668"/>
    </source>
</evidence>
<evidence type="ECO:0000313" key="6">
    <source>
        <dbReference type="EMBL" id="KAB1638008.1"/>
    </source>
</evidence>
<organism evidence="6 7">
    <name type="scientific">Ellagibacter isourolithinifaciens</name>
    <dbReference type="NCBI Taxonomy" id="2137581"/>
    <lineage>
        <taxon>Bacteria</taxon>
        <taxon>Bacillati</taxon>
        <taxon>Actinomycetota</taxon>
        <taxon>Coriobacteriia</taxon>
        <taxon>Eggerthellales</taxon>
        <taxon>Eggerthellaceae</taxon>
        <taxon>Ellagibacter</taxon>
    </lineage>
</organism>
<dbReference type="Gene3D" id="3.30.1360.40">
    <property type="match status" value="1"/>
</dbReference>
<keyword evidence="7" id="KW-1185">Reference proteome</keyword>
<feature type="compositionally biased region" description="Low complexity" evidence="4">
    <location>
        <begin position="302"/>
        <end position="313"/>
    </location>
</feature>
<sequence length="325" mass="34180">MAGFNITVAGDSAINLEFGNVISEKTNGLIRAAAQTLEADPINGVIELVPTFCSLMVVYNPCEIGYNELTSQVRGKLRGLVATTGGIHRVVKIPVCYGGDFGPDLSDVAEHAGMSAEEVIAIHSGHDYLIDMLGFLPGFAYLGGLDERLHTPRLATPRTRIEPGAVGIGGAQTGIYPLASPGGWRIIGRTPVRPYDPDRESPILYAAGDYLRFVPITPQEFSLIETQVEAGTYECEIVKGRATTPIQAGTAGERSEGCAASERSSTAGPAVPQADDGNGQAAGSAAWSKGCEASERNASEHAAAPQVIAVPQASQEEEDEDALWV</sequence>
<dbReference type="NCBIfam" id="TIGR00370">
    <property type="entry name" value="5-oxoprolinase subunit PxpB"/>
    <property type="match status" value="1"/>
</dbReference>
<dbReference type="Proteomes" id="UP000468668">
    <property type="component" value="Unassembled WGS sequence"/>
</dbReference>
<dbReference type="PANTHER" id="PTHR34698:SF2">
    <property type="entry name" value="5-OXOPROLINASE SUBUNIT B"/>
    <property type="match status" value="1"/>
</dbReference>
<feature type="region of interest" description="Disordered" evidence="4">
    <location>
        <begin position="246"/>
        <end position="325"/>
    </location>
</feature>
<dbReference type="Pfam" id="PF02682">
    <property type="entry name" value="CT_C_D"/>
    <property type="match status" value="1"/>
</dbReference>
<dbReference type="RefSeq" id="WP_158050129.1">
    <property type="nucleotide sequence ID" value="NZ_WAJR01000025.1"/>
</dbReference>
<keyword evidence="3" id="KW-0067">ATP-binding</keyword>
<keyword evidence="2 6" id="KW-0378">Hydrolase</keyword>
<dbReference type="GeneID" id="98658476"/>
<dbReference type="OrthoDB" id="9768696at2"/>
<proteinExistence type="predicted"/>
<comment type="caution">
    <text evidence="6">The sequence shown here is derived from an EMBL/GenBank/DDBJ whole genome shotgun (WGS) entry which is preliminary data.</text>
</comment>
<evidence type="ECO:0000259" key="5">
    <source>
        <dbReference type="SMART" id="SM00796"/>
    </source>
</evidence>
<dbReference type="GO" id="GO:0017168">
    <property type="term" value="F:5-oxoprolinase (ATP-hydrolyzing) activity"/>
    <property type="evidence" value="ECO:0007669"/>
    <property type="project" value="UniProtKB-EC"/>
</dbReference>
<dbReference type="PANTHER" id="PTHR34698">
    <property type="entry name" value="5-OXOPROLINASE SUBUNIT B"/>
    <property type="match status" value="1"/>
</dbReference>
<dbReference type="EC" id="3.5.2.9" evidence="6"/>
<dbReference type="Gene3D" id="2.40.100.10">
    <property type="entry name" value="Cyclophilin-like"/>
    <property type="match status" value="1"/>
</dbReference>
<evidence type="ECO:0000256" key="1">
    <source>
        <dbReference type="ARBA" id="ARBA00022741"/>
    </source>
</evidence>
<dbReference type="SUPFAM" id="SSF50891">
    <property type="entry name" value="Cyclophilin-like"/>
    <property type="match status" value="1"/>
</dbReference>
<dbReference type="InterPro" id="IPR029000">
    <property type="entry name" value="Cyclophilin-like_dom_sf"/>
</dbReference>
<dbReference type="InterPro" id="IPR010016">
    <property type="entry name" value="PxpB"/>
</dbReference>
<gene>
    <name evidence="6" type="primary">pxpB</name>
    <name evidence="6" type="ORF">F8C90_08650</name>
</gene>
<reference evidence="6 7" key="1">
    <citation type="submission" date="2019-09" db="EMBL/GenBank/DDBJ databases">
        <title>Whole genome shotgun sequencing (WGS) of Ellagibacter isourolithinifaciens DSM 104140(T) and Adlercreutzia muris DSM 29508(T).</title>
        <authorList>
            <person name="Stoll D.A."/>
            <person name="Danylec N."/>
            <person name="Huch M."/>
        </authorList>
    </citation>
    <scope>NUCLEOTIDE SEQUENCE [LARGE SCALE GENOMIC DNA]</scope>
    <source>
        <strain evidence="6 7">DSM 104140</strain>
    </source>
</reference>
<name>A0A6N6NJZ5_9ACTN</name>
<dbReference type="InterPro" id="IPR003833">
    <property type="entry name" value="CT_C_D"/>
</dbReference>
<evidence type="ECO:0000256" key="3">
    <source>
        <dbReference type="ARBA" id="ARBA00022840"/>
    </source>
</evidence>
<dbReference type="SUPFAM" id="SSF160467">
    <property type="entry name" value="PH0987 N-terminal domain-like"/>
    <property type="match status" value="1"/>
</dbReference>
<accession>A0A6N6NJZ5</accession>
<dbReference type="GO" id="GO:0005524">
    <property type="term" value="F:ATP binding"/>
    <property type="evidence" value="ECO:0007669"/>
    <property type="project" value="UniProtKB-KW"/>
</dbReference>